<accession>A0ABY7MDV5</accession>
<dbReference type="RefSeq" id="WP_270161848.1">
    <property type="nucleotide sequence ID" value="NZ_CP089391.1"/>
</dbReference>
<proteinExistence type="predicted"/>
<reference evidence="1" key="1">
    <citation type="submission" date="2021-12" db="EMBL/GenBank/DDBJ databases">
        <title>Bradyrhizobium xenonodulans sp. nov.</title>
        <authorList>
            <person name="Claassens R."/>
            <person name="Venter S.N."/>
            <person name="Beukes C.W."/>
            <person name="Stepkowski T."/>
            <person name="Steenkamp E.T."/>
        </authorList>
    </citation>
    <scope>NUCLEOTIDE SEQUENCE</scope>
    <source>
        <strain evidence="1">14AB</strain>
    </source>
</reference>
<sequence>MTQQYRAYLIGQNGVFQSAEAFEAQSDASALEVAQQYTRRGDVEVWQLSRKIGLVKRNERTGIA</sequence>
<protein>
    <submittedName>
        <fullName evidence="1">Uncharacterized protein</fullName>
    </submittedName>
</protein>
<dbReference type="Proteomes" id="UP001179614">
    <property type="component" value="Chromosome"/>
</dbReference>
<gene>
    <name evidence="1" type="ORF">I3J27_26540</name>
</gene>
<name>A0ABY7MDV5_9BRAD</name>
<evidence type="ECO:0000313" key="2">
    <source>
        <dbReference type="Proteomes" id="UP001179614"/>
    </source>
</evidence>
<evidence type="ECO:0000313" key="1">
    <source>
        <dbReference type="EMBL" id="WBL76568.1"/>
    </source>
</evidence>
<dbReference type="EMBL" id="CP089391">
    <property type="protein sequence ID" value="WBL76568.1"/>
    <property type="molecule type" value="Genomic_DNA"/>
</dbReference>
<organism evidence="1 2">
    <name type="scientific">Bradyrhizobium xenonodulans</name>
    <dbReference type="NCBI Taxonomy" id="2736875"/>
    <lineage>
        <taxon>Bacteria</taxon>
        <taxon>Pseudomonadati</taxon>
        <taxon>Pseudomonadota</taxon>
        <taxon>Alphaproteobacteria</taxon>
        <taxon>Hyphomicrobiales</taxon>
        <taxon>Nitrobacteraceae</taxon>
        <taxon>Bradyrhizobium</taxon>
    </lineage>
</organism>
<keyword evidence="2" id="KW-1185">Reference proteome</keyword>